<dbReference type="GO" id="GO:0000712">
    <property type="term" value="P:resolution of meiotic recombination intermediates"/>
    <property type="evidence" value="ECO:0007669"/>
    <property type="project" value="TreeGrafter"/>
</dbReference>
<comment type="subcellular location">
    <subcellularLocation>
        <location evidence="1">Nucleus</location>
    </subcellularLocation>
</comment>
<protein>
    <recommendedName>
        <fullName evidence="8">Structure-specific endonuclease subunit EME2</fullName>
    </recommendedName>
</protein>
<dbReference type="GO" id="GO:0006302">
    <property type="term" value="P:double-strand break repair"/>
    <property type="evidence" value="ECO:0007669"/>
    <property type="project" value="TreeGrafter"/>
</dbReference>
<dbReference type="GO" id="GO:0048476">
    <property type="term" value="C:Holliday junction resolvase complex"/>
    <property type="evidence" value="ECO:0007669"/>
    <property type="project" value="InterPro"/>
</dbReference>
<comment type="similarity">
    <text evidence="2">Belongs to the EME1/MMS4 family.</text>
</comment>
<evidence type="ECO:0000313" key="11">
    <source>
        <dbReference type="Proteomes" id="UP000248482"/>
    </source>
</evidence>
<keyword evidence="12" id="KW-0540">Nuclease</keyword>
<keyword evidence="11" id="KW-1185">Reference proteome</keyword>
<dbReference type="Proteomes" id="UP000248482">
    <property type="component" value="Unplaced"/>
</dbReference>
<evidence type="ECO:0000256" key="9">
    <source>
        <dbReference type="SAM" id="MobiDB-lite"/>
    </source>
</evidence>
<evidence type="ECO:0000256" key="2">
    <source>
        <dbReference type="ARBA" id="ARBA00005313"/>
    </source>
</evidence>
<dbReference type="Gene3D" id="3.40.50.10130">
    <property type="match status" value="1"/>
</dbReference>
<dbReference type="GeneID" id="111156027"/>
<keyword evidence="12" id="KW-0255">Endonuclease</keyword>
<dbReference type="Pfam" id="PF21292">
    <property type="entry name" value="EME1-MUS81_C"/>
    <property type="match status" value="1"/>
</dbReference>
<dbReference type="InterPro" id="IPR006166">
    <property type="entry name" value="ERCC4_domain"/>
</dbReference>
<evidence type="ECO:0000259" key="10">
    <source>
        <dbReference type="SMART" id="SM00891"/>
    </source>
</evidence>
<comment type="subunit">
    <text evidence="7">Part of the heterodimeric MUS81-EME2 complex; the complex forms specifically during the DNA replication phase of the cell cycle.</text>
</comment>
<evidence type="ECO:0000256" key="5">
    <source>
        <dbReference type="ARBA" id="ARBA00023204"/>
    </source>
</evidence>
<keyword evidence="3" id="KW-0227">DNA damage</keyword>
<sequence>MSRGRTFLRAMVGAQLARAPTGSLASSGSGRCPSEKRPGGGGSPVEAGPAMAREGSGRVGSWRRAGARGGGRRRPPTWEVSDSDGEGPAGAKARGPVEERRTAAEERRAVAEALRPERALRRVAVRLDPALLEDAGADVLLEALGALGCEYHIEPQRPARSLRWTRTKLDPCPRTVPSEVWAAEEQVLLLLEPEEFLQGLLQLTQTCGPSCSVPWVCPESSTGPHLAVVGLDAYLWSQQPSNQDVRQPESPAVARAPVALSWPKVEEALVLLQLWAQLDVLLVASWQELTQHICAFTRALAQRPLKQYRDSCAFSFCVAGRWAASERVARDGTGLRGVWWRQIRQFHRVSPAVADAIVTAFPSPRLLQQAFTSCSTEQERLALLADLPVKTGGAGQPRRVGPDLSRRICLFLTATNPELLLDLSS</sequence>
<evidence type="ECO:0000256" key="6">
    <source>
        <dbReference type="ARBA" id="ARBA00023242"/>
    </source>
</evidence>
<dbReference type="GO" id="GO:0003677">
    <property type="term" value="F:DNA binding"/>
    <property type="evidence" value="ECO:0007669"/>
    <property type="project" value="InterPro"/>
</dbReference>
<evidence type="ECO:0000313" key="12">
    <source>
        <dbReference type="RefSeq" id="XP_022372289.1"/>
    </source>
</evidence>
<dbReference type="STRING" id="391180.A0A2Y9KLM9"/>
<dbReference type="OrthoDB" id="343092at2759"/>
<dbReference type="InterPro" id="IPR042530">
    <property type="entry name" value="EME1/EME2_C"/>
</dbReference>
<dbReference type="FunFam" id="1.10.150.670:FF:000002">
    <property type="entry name" value="Crossover junction endonuclease EME1"/>
    <property type="match status" value="1"/>
</dbReference>
<keyword evidence="12" id="KW-0378">Hydrolase</keyword>
<gene>
    <name evidence="12" type="primary">LOC111156027</name>
</gene>
<organism evidence="11 12">
    <name type="scientific">Enhydra lutris kenyoni</name>
    <name type="common">northern sea otter</name>
    <dbReference type="NCBI Taxonomy" id="391180"/>
    <lineage>
        <taxon>Eukaryota</taxon>
        <taxon>Metazoa</taxon>
        <taxon>Chordata</taxon>
        <taxon>Craniata</taxon>
        <taxon>Vertebrata</taxon>
        <taxon>Euteleostomi</taxon>
        <taxon>Mammalia</taxon>
        <taxon>Eutheria</taxon>
        <taxon>Laurasiatheria</taxon>
        <taxon>Carnivora</taxon>
        <taxon>Caniformia</taxon>
        <taxon>Musteloidea</taxon>
        <taxon>Mustelidae</taxon>
        <taxon>Lutrinae</taxon>
        <taxon>Enhydra</taxon>
    </lineage>
</organism>
<dbReference type="GO" id="GO:0008821">
    <property type="term" value="F:crossover junction DNA endonuclease activity"/>
    <property type="evidence" value="ECO:0007669"/>
    <property type="project" value="TreeGrafter"/>
</dbReference>
<dbReference type="InterPro" id="IPR033310">
    <property type="entry name" value="Mms4/EME1/EME2"/>
</dbReference>
<evidence type="ECO:0000256" key="3">
    <source>
        <dbReference type="ARBA" id="ARBA00022763"/>
    </source>
</evidence>
<name>A0A2Y9KLM9_ENHLU</name>
<reference evidence="12" key="1">
    <citation type="submission" date="2025-08" db="UniProtKB">
        <authorList>
            <consortium name="RefSeq"/>
        </authorList>
    </citation>
    <scope>IDENTIFICATION</scope>
    <source>
        <tissue evidence="12">Blood</tissue>
    </source>
</reference>
<feature type="domain" description="ERCC4" evidence="10">
    <location>
        <begin position="124"/>
        <end position="372"/>
    </location>
</feature>
<dbReference type="RefSeq" id="XP_022372289.1">
    <property type="nucleotide sequence ID" value="XM_022516581.1"/>
</dbReference>
<evidence type="ECO:0000256" key="4">
    <source>
        <dbReference type="ARBA" id="ARBA00023172"/>
    </source>
</evidence>
<dbReference type="PANTHER" id="PTHR21077:SF6">
    <property type="entry name" value="CROSSOVER JUNCTION ENDONUCLEASE EME2-RELATED"/>
    <property type="match status" value="1"/>
</dbReference>
<keyword evidence="6" id="KW-0539">Nucleus</keyword>
<keyword evidence="5" id="KW-0234">DNA repair</keyword>
<dbReference type="FunFam" id="3.40.50.10130:FF:000007">
    <property type="entry name" value="Probable crossover junction endonuclease EME2"/>
    <property type="match status" value="1"/>
</dbReference>
<dbReference type="KEGG" id="elk:111156027"/>
<keyword evidence="4" id="KW-0233">DNA recombination</keyword>
<evidence type="ECO:0000256" key="1">
    <source>
        <dbReference type="ARBA" id="ARBA00004123"/>
    </source>
</evidence>
<accession>A0A2Y9KLM9</accession>
<dbReference type="GO" id="GO:0005634">
    <property type="term" value="C:nucleus"/>
    <property type="evidence" value="ECO:0007669"/>
    <property type="project" value="UniProtKB-SubCell"/>
</dbReference>
<evidence type="ECO:0000256" key="8">
    <source>
        <dbReference type="ARBA" id="ARBA00093614"/>
    </source>
</evidence>
<evidence type="ECO:0000256" key="7">
    <source>
        <dbReference type="ARBA" id="ARBA00093485"/>
    </source>
</evidence>
<dbReference type="AlphaFoldDB" id="A0A2Y9KLM9"/>
<dbReference type="SMART" id="SM00891">
    <property type="entry name" value="ERCC4"/>
    <property type="match status" value="1"/>
</dbReference>
<dbReference type="PANTHER" id="PTHR21077">
    <property type="entry name" value="EME1 PROTEIN"/>
    <property type="match status" value="1"/>
</dbReference>
<dbReference type="CTD" id="197342"/>
<feature type="region of interest" description="Disordered" evidence="9">
    <location>
        <begin position="14"/>
        <end position="103"/>
    </location>
</feature>
<dbReference type="GO" id="GO:0031297">
    <property type="term" value="P:replication fork processing"/>
    <property type="evidence" value="ECO:0007669"/>
    <property type="project" value="TreeGrafter"/>
</dbReference>
<proteinExistence type="inferred from homology"/>
<dbReference type="Gene3D" id="1.10.150.670">
    <property type="entry name" value="Crossover junction endonuclease EME1, DNA-binding domain"/>
    <property type="match status" value="1"/>
</dbReference>
<dbReference type="GO" id="GO:0031573">
    <property type="term" value="P:mitotic intra-S DNA damage checkpoint signaling"/>
    <property type="evidence" value="ECO:0007669"/>
    <property type="project" value="TreeGrafter"/>
</dbReference>